<reference evidence="2 3" key="1">
    <citation type="journal article" date="2015" name="Genom Data">
        <title>Draft genome sequence of a multidrug-resistant Chryseobacterium indologenes isolate from Malaysia.</title>
        <authorList>
            <person name="Yu C.Y."/>
            <person name="Ang G.Y."/>
            <person name="Cheng H.J."/>
            <person name="Cheong Y.M."/>
            <person name="Yin W.F."/>
            <person name="Chan K.G."/>
        </authorList>
    </citation>
    <scope>NUCLEOTIDE SEQUENCE [LARGE SCALE GENOMIC DNA]</scope>
    <source>
        <strain evidence="2 3">CI_885</strain>
    </source>
</reference>
<dbReference type="Gene3D" id="3.40.50.720">
    <property type="entry name" value="NAD(P)-binding Rossmann-like Domain"/>
    <property type="match status" value="1"/>
</dbReference>
<dbReference type="InterPro" id="IPR051783">
    <property type="entry name" value="NAD(P)-dependent_oxidoreduct"/>
</dbReference>
<dbReference type="InterPro" id="IPR036291">
    <property type="entry name" value="NAD(P)-bd_dom_sf"/>
</dbReference>
<dbReference type="SUPFAM" id="SSF51735">
    <property type="entry name" value="NAD(P)-binding Rossmann-fold domains"/>
    <property type="match status" value="1"/>
</dbReference>
<feature type="domain" description="NAD-dependent epimerase/dehydratase" evidence="1">
    <location>
        <begin position="4"/>
        <end position="224"/>
    </location>
</feature>
<name>A0A0N0IXP7_CHRID</name>
<organism evidence="2 3">
    <name type="scientific">Chryseobacterium indologenes</name>
    <name type="common">Flavobacterium indologenes</name>
    <dbReference type="NCBI Taxonomy" id="253"/>
    <lineage>
        <taxon>Bacteria</taxon>
        <taxon>Pseudomonadati</taxon>
        <taxon>Bacteroidota</taxon>
        <taxon>Flavobacteriia</taxon>
        <taxon>Flavobacteriales</taxon>
        <taxon>Weeksellaceae</taxon>
        <taxon>Chryseobacterium group</taxon>
        <taxon>Chryseobacterium</taxon>
    </lineage>
</organism>
<gene>
    <name evidence="2" type="ORF">AOB46_00045</name>
</gene>
<dbReference type="PANTHER" id="PTHR48079">
    <property type="entry name" value="PROTEIN YEEZ"/>
    <property type="match status" value="1"/>
</dbReference>
<dbReference type="OrthoDB" id="9803111at2"/>
<sequence>MKKVFVTGATGLLGTHTVIKLLEYGYFVIALVRKKSSWLGEENKNLRLIEGDLFSDISSDLQDVDAVIHIAAETAQDLLYYEEYRKVNYEASAHLFSQADAAGVAKFLFVSTANTLGYGSTEGLGNEEAPQRYPFTHSFYAKSKLETENYLLQQNRETKVIIVNPTFMIGAYDHKPSSGRIIFWALNKKMVFYPKGGKNFVHAEDAANGIIKALENGRNGEKYLLAGENLSYRDFFKKVNQVTNRSPVMIPIPDIGLAFLGYLGDGLRKLKIKTSLSSPNMKALRINNFYSNRKSAEELGVRYQTVDQAVEDAVCFFEKKNK</sequence>
<dbReference type="Proteomes" id="UP000037953">
    <property type="component" value="Unassembled WGS sequence"/>
</dbReference>
<dbReference type="RefSeq" id="WP_062696013.1">
    <property type="nucleotide sequence ID" value="NZ_LJOD01000001.1"/>
</dbReference>
<dbReference type="InterPro" id="IPR001509">
    <property type="entry name" value="Epimerase_deHydtase"/>
</dbReference>
<dbReference type="EMBL" id="LJOD01000001">
    <property type="protein sequence ID" value="KPE52461.1"/>
    <property type="molecule type" value="Genomic_DNA"/>
</dbReference>
<comment type="caution">
    <text evidence="2">The sequence shown here is derived from an EMBL/GenBank/DDBJ whole genome shotgun (WGS) entry which is preliminary data.</text>
</comment>
<dbReference type="AlphaFoldDB" id="A0A0N0IXP7"/>
<evidence type="ECO:0000313" key="3">
    <source>
        <dbReference type="Proteomes" id="UP000037953"/>
    </source>
</evidence>
<accession>A0A0N0IXP7</accession>
<dbReference type="GO" id="GO:0005737">
    <property type="term" value="C:cytoplasm"/>
    <property type="evidence" value="ECO:0007669"/>
    <property type="project" value="TreeGrafter"/>
</dbReference>
<reference evidence="3" key="2">
    <citation type="submission" date="2015-09" db="EMBL/GenBank/DDBJ databases">
        <title>Draft genome sequence of a multidrug-resistant Chryseobacterium indologenes isolate from Malaysia.</title>
        <authorList>
            <person name="Yu C.Y."/>
            <person name="Ang G.Y."/>
            <person name="Chan K.-G."/>
        </authorList>
    </citation>
    <scope>NUCLEOTIDE SEQUENCE [LARGE SCALE GENOMIC DNA]</scope>
    <source>
        <strain evidence="3">CI_885</strain>
    </source>
</reference>
<dbReference type="Pfam" id="PF01370">
    <property type="entry name" value="Epimerase"/>
    <property type="match status" value="1"/>
</dbReference>
<dbReference type="PANTHER" id="PTHR48079:SF6">
    <property type="entry name" value="NAD(P)-BINDING DOMAIN-CONTAINING PROTEIN-RELATED"/>
    <property type="match status" value="1"/>
</dbReference>
<evidence type="ECO:0000259" key="1">
    <source>
        <dbReference type="Pfam" id="PF01370"/>
    </source>
</evidence>
<evidence type="ECO:0000313" key="2">
    <source>
        <dbReference type="EMBL" id="KPE52461.1"/>
    </source>
</evidence>
<dbReference type="GO" id="GO:0004029">
    <property type="term" value="F:aldehyde dehydrogenase (NAD+) activity"/>
    <property type="evidence" value="ECO:0007669"/>
    <property type="project" value="TreeGrafter"/>
</dbReference>
<dbReference type="PATRIC" id="fig|253.9.peg.7"/>
<protein>
    <submittedName>
        <fullName evidence="2">Dihydroflavonol 4-reductase</fullName>
    </submittedName>
</protein>
<proteinExistence type="predicted"/>